<dbReference type="Gene3D" id="1.10.260.40">
    <property type="entry name" value="lambda repressor-like DNA-binding domains"/>
    <property type="match status" value="1"/>
</dbReference>
<dbReference type="GO" id="GO:0003677">
    <property type="term" value="F:DNA binding"/>
    <property type="evidence" value="ECO:0007669"/>
    <property type="project" value="InterPro"/>
</dbReference>
<sequence>MNSKQAELARKNLDRRLSPLRVDRIVMPSRGWTKAIREALSMTTRQLAERMGVAPSRVTTIEKAEATGAITLKTLRETAEALDCQFVYAFVPTKPLDDILYDQAERKVRNELAHLNHTMRLENQAVNAEDLEGQKRRIVADYLAHFSRKLWDKE</sequence>
<dbReference type="InterPro" id="IPR013435">
    <property type="entry name" value="Mobile_mystery_prot_A"/>
</dbReference>
<dbReference type="STRING" id="1332080.ATN00_07125"/>
<name>A0A0S3F421_9SPHN</name>
<feature type="domain" description="HTH cro/C1-type" evidence="1">
    <location>
        <begin position="34"/>
        <end position="89"/>
    </location>
</feature>
<dbReference type="Pfam" id="PF01381">
    <property type="entry name" value="HTH_3"/>
    <property type="match status" value="1"/>
</dbReference>
<gene>
    <name evidence="2" type="ORF">ATN00_07125</name>
</gene>
<evidence type="ECO:0000259" key="1">
    <source>
        <dbReference type="PROSITE" id="PS50943"/>
    </source>
</evidence>
<keyword evidence="3" id="KW-1185">Reference proteome</keyword>
<dbReference type="NCBIfam" id="TIGR02612">
    <property type="entry name" value="mob_myst_A"/>
    <property type="match status" value="1"/>
</dbReference>
<organism evidence="2 3">
    <name type="scientific">Sphingobium baderi</name>
    <dbReference type="NCBI Taxonomy" id="1332080"/>
    <lineage>
        <taxon>Bacteria</taxon>
        <taxon>Pseudomonadati</taxon>
        <taxon>Pseudomonadota</taxon>
        <taxon>Alphaproteobacteria</taxon>
        <taxon>Sphingomonadales</taxon>
        <taxon>Sphingomonadaceae</taxon>
        <taxon>Sphingobium</taxon>
    </lineage>
</organism>
<dbReference type="SUPFAM" id="SSF47413">
    <property type="entry name" value="lambda repressor-like DNA-binding domains"/>
    <property type="match status" value="1"/>
</dbReference>
<accession>A0A0S3F421</accession>
<dbReference type="RefSeq" id="WP_062063507.1">
    <property type="nucleotide sequence ID" value="NZ_CP013264.1"/>
</dbReference>
<evidence type="ECO:0000313" key="2">
    <source>
        <dbReference type="EMBL" id="ALR22448.1"/>
    </source>
</evidence>
<dbReference type="OrthoDB" id="9785949at2"/>
<dbReference type="SMART" id="SM00530">
    <property type="entry name" value="HTH_XRE"/>
    <property type="match status" value="1"/>
</dbReference>
<dbReference type="AlphaFoldDB" id="A0A0S3F421"/>
<dbReference type="PROSITE" id="PS50943">
    <property type="entry name" value="HTH_CROC1"/>
    <property type="match status" value="1"/>
</dbReference>
<dbReference type="CDD" id="cd00093">
    <property type="entry name" value="HTH_XRE"/>
    <property type="match status" value="1"/>
</dbReference>
<protein>
    <submittedName>
        <fullName evidence="2">Mobile mystery protein A</fullName>
    </submittedName>
</protein>
<dbReference type="InterPro" id="IPR010982">
    <property type="entry name" value="Lambda_DNA-bd_dom_sf"/>
</dbReference>
<proteinExistence type="predicted"/>
<dbReference type="EMBL" id="CP013264">
    <property type="protein sequence ID" value="ALR22448.1"/>
    <property type="molecule type" value="Genomic_DNA"/>
</dbReference>
<dbReference type="InterPro" id="IPR001387">
    <property type="entry name" value="Cro/C1-type_HTH"/>
</dbReference>
<reference evidence="2 3" key="1">
    <citation type="submission" date="2015-11" db="EMBL/GenBank/DDBJ databases">
        <title>A Two-component Flavoprotein Monooxygenase System MeaXY Responsible for para-Hydroxylation of 2-Methyl-6-ethylaniline and 2,6-Diethylaniline in Sphingobium baderi DE-13.</title>
        <authorList>
            <person name="Cheng M."/>
            <person name="Meng Q."/>
            <person name="Yang Y."/>
            <person name="Chu C."/>
            <person name="Yan X."/>
            <person name="He J."/>
            <person name="Li S."/>
        </authorList>
    </citation>
    <scope>NUCLEOTIDE SEQUENCE [LARGE SCALE GENOMIC DNA]</scope>
    <source>
        <strain evidence="2 3">DE-13</strain>
    </source>
</reference>
<dbReference type="KEGG" id="sbd:ATN00_07125"/>
<dbReference type="Proteomes" id="UP000056968">
    <property type="component" value="Chromosome"/>
</dbReference>
<evidence type="ECO:0000313" key="3">
    <source>
        <dbReference type="Proteomes" id="UP000056968"/>
    </source>
</evidence>